<dbReference type="GO" id="GO:0015297">
    <property type="term" value="F:antiporter activity"/>
    <property type="evidence" value="ECO:0007669"/>
    <property type="project" value="UniProtKB-KW"/>
</dbReference>
<feature type="transmembrane region" description="Helical" evidence="11">
    <location>
        <begin position="74"/>
        <end position="97"/>
    </location>
</feature>
<dbReference type="KEGG" id="dco:SAMEA4475696_1505"/>
<keyword evidence="7" id="KW-0406">Ion transport</keyword>
<feature type="transmembrane region" description="Helical" evidence="11">
    <location>
        <begin position="642"/>
        <end position="660"/>
    </location>
</feature>
<feature type="transmembrane region" description="Helical" evidence="11">
    <location>
        <begin position="318"/>
        <end position="342"/>
    </location>
</feature>
<comment type="subcellular location">
    <subcellularLocation>
        <location evidence="1">Cell membrane</location>
        <topology evidence="1">Multi-pass membrane protein</topology>
    </subcellularLocation>
    <subcellularLocation>
        <location evidence="9">Membrane</location>
        <topology evidence="9">Multi-pass membrane protein</topology>
    </subcellularLocation>
</comment>
<feature type="transmembrane region" description="Helical" evidence="11">
    <location>
        <begin position="740"/>
        <end position="757"/>
    </location>
</feature>
<evidence type="ECO:0000259" key="14">
    <source>
        <dbReference type="Pfam" id="PF04039"/>
    </source>
</evidence>
<feature type="transmembrane region" description="Helical" evidence="11">
    <location>
        <begin position="404"/>
        <end position="424"/>
    </location>
</feature>
<feature type="domain" description="MrpA C-terminal/MbhD" evidence="15">
    <location>
        <begin position="601"/>
        <end position="664"/>
    </location>
</feature>
<dbReference type="InterPro" id="IPR007182">
    <property type="entry name" value="MnhB"/>
</dbReference>
<evidence type="ECO:0000256" key="3">
    <source>
        <dbReference type="ARBA" id="ARBA00022449"/>
    </source>
</evidence>
<keyword evidence="4" id="KW-1003">Cell membrane</keyword>
<reference evidence="17 18" key="1">
    <citation type="submission" date="2017-06" db="EMBL/GenBank/DDBJ databases">
        <authorList>
            <consortium name="Pathogen Informatics"/>
        </authorList>
    </citation>
    <scope>NUCLEOTIDE SEQUENCE [LARGE SCALE GENOMIC DNA]</scope>
    <source>
        <strain evidence="17 18">NCTC13039</strain>
    </source>
</reference>
<protein>
    <submittedName>
        <fullName evidence="17">Multiple resistance and pH homeostasis protein A</fullName>
    </submittedName>
</protein>
<feature type="domain" description="MrpA C-terminal/MbhE" evidence="16">
    <location>
        <begin position="682"/>
        <end position="754"/>
    </location>
</feature>
<dbReference type="PANTHER" id="PTHR43373">
    <property type="entry name" value="NA(+)/H(+) ANTIPORTER SUBUNIT"/>
    <property type="match status" value="1"/>
</dbReference>
<feature type="transmembrane region" description="Helical" evidence="11">
    <location>
        <begin position="680"/>
        <end position="700"/>
    </location>
</feature>
<evidence type="ECO:0000256" key="7">
    <source>
        <dbReference type="ARBA" id="ARBA00023065"/>
    </source>
</evidence>
<evidence type="ECO:0000256" key="5">
    <source>
        <dbReference type="ARBA" id="ARBA00022692"/>
    </source>
</evidence>
<dbReference type="EMBL" id="LT906453">
    <property type="protein sequence ID" value="SNV22380.1"/>
    <property type="molecule type" value="Genomic_DNA"/>
</dbReference>
<dbReference type="GO" id="GO:0005886">
    <property type="term" value="C:plasma membrane"/>
    <property type="evidence" value="ECO:0007669"/>
    <property type="project" value="UniProtKB-SubCell"/>
</dbReference>
<feature type="transmembrane region" description="Helical" evidence="11">
    <location>
        <begin position="199"/>
        <end position="215"/>
    </location>
</feature>
<dbReference type="Pfam" id="PF00361">
    <property type="entry name" value="Proton_antipo_M"/>
    <property type="match status" value="1"/>
</dbReference>
<dbReference type="InterPro" id="IPR001516">
    <property type="entry name" value="Proton_antipo_N"/>
</dbReference>
<evidence type="ECO:0000259" key="15">
    <source>
        <dbReference type="Pfam" id="PF13244"/>
    </source>
</evidence>
<keyword evidence="5 9" id="KW-0812">Transmembrane</keyword>
<evidence type="ECO:0000256" key="9">
    <source>
        <dbReference type="RuleBase" id="RU000320"/>
    </source>
</evidence>
<dbReference type="GO" id="GO:0006811">
    <property type="term" value="P:monoatomic ion transport"/>
    <property type="evidence" value="ECO:0007669"/>
    <property type="project" value="UniProtKB-KW"/>
</dbReference>
<dbReference type="Proteomes" id="UP000242637">
    <property type="component" value="Chromosome 1"/>
</dbReference>
<keyword evidence="18" id="KW-1185">Reference proteome</keyword>
<evidence type="ECO:0000256" key="1">
    <source>
        <dbReference type="ARBA" id="ARBA00004651"/>
    </source>
</evidence>
<feature type="transmembrane region" description="Helical" evidence="11">
    <location>
        <begin position="838"/>
        <end position="857"/>
    </location>
</feature>
<feature type="transmembrane region" description="Helical" evidence="11">
    <location>
        <begin position="293"/>
        <end position="312"/>
    </location>
</feature>
<evidence type="ECO:0000256" key="2">
    <source>
        <dbReference type="ARBA" id="ARBA00022448"/>
    </source>
</evidence>
<feature type="domain" description="NADH:quinone oxidoreductase/Mrp antiporter transmembrane" evidence="12">
    <location>
        <begin position="124"/>
        <end position="389"/>
    </location>
</feature>
<sequence>MVVLLTIHAVAAVLSPFIIDRFRSKGFWILAAPPAMTFAWALTQTPAALGSPLIETYPWIPTLNLTLTFRLDTLSWLLCLVVGGIGALVLAYCAGYFSDDEPGLGRFAGTLVAFAGAMLGLVTSDDALLLYLFWELTTVGSYLLVGHRPESRSSRIAATQALVVTSFGGLAMLIGIILLGEQAGTYRLSQLLGTTPLDSPITNTAIVLILIGALSKSAQVPFHFWLPGAMAAPTPVSAYLHAAAMVKAGIYLVARLAPSFADAPTWRPLVLTVGCATMIIGAYRSLRQHDLKLLLAFGTVSQLGFLIILVGSGYPNTALAGTTLLLAHALYKGALFLIVGAIDHSTGTRDLRRLSGLRHSMPGLFIATIISAASMAGLPPLLGFVGKEAAYDAYLHSPLPYGKIVLGVLVAGSALTLAYSWRFVWGAFRNNPELEKTPVHAPGPLLTGIPLILSAGSIALGIFCTYLEPILRRASDTPSHAADLHLALWHGITPALLLTLLTWAAGSVLILLSRHVYRFQNNVPQLLSARDAYWLCMRGLDRLSLETTGLLQRGSLPLSLSLILTVFIVVPGGTLLLTSQDWQRIHTDNAAAWPQAAIALVLCTAAIASVRSRRRLRAIFMAGTTGYGCAMMYLVYGAPDLALTQALAETFSIVVFVLVLRRLRTRFDITASTSLRIWRVVFGAIVGVIFTALALLMPALRVHRPASDGMAELAYPFGGGTNIVNIILVDIRAWDTMGEISVALAAATGIASLIFLREENMERIRPRKLSKTGKRLRQAQQAVPASQPGVQQSWLVSTAGFVTGERRSVLIEVVARLVFHSILLWSVYLLFAGHNAPGGGFAAGMVAGLALTVRYLAGGRDELRAAAPILPGALLGSGLFLSAGFGVVSMLFGGHVLQTWTFELHLPLIGEVHFVTSVLFDVGVYLVVIGLVLDMLRSLGSALDRQMEEDSLNGRITTCAPDFSPISSSFDRRQGGTDSMEGLSR</sequence>
<dbReference type="STRING" id="1121387.GCA_000429885_02171"/>
<feature type="transmembrane region" description="Helical" evidence="11">
    <location>
        <begin position="912"/>
        <end position="936"/>
    </location>
</feature>
<dbReference type="InterPro" id="IPR050616">
    <property type="entry name" value="CPA3_Na-H_Antiporter_A"/>
</dbReference>
<dbReference type="OrthoDB" id="9811798at2"/>
<evidence type="ECO:0000256" key="11">
    <source>
        <dbReference type="SAM" id="Phobius"/>
    </source>
</evidence>
<accession>A0A239VKT0</accession>
<evidence type="ECO:0000256" key="4">
    <source>
        <dbReference type="ARBA" id="ARBA00022475"/>
    </source>
</evidence>
<feature type="transmembrane region" description="Helical" evidence="11">
    <location>
        <begin position="590"/>
        <end position="610"/>
    </location>
</feature>
<evidence type="ECO:0000259" key="13">
    <source>
        <dbReference type="Pfam" id="PF00662"/>
    </source>
</evidence>
<evidence type="ECO:0000313" key="17">
    <source>
        <dbReference type="EMBL" id="SNV22380.1"/>
    </source>
</evidence>
<dbReference type="PRINTS" id="PR01434">
    <property type="entry name" value="NADHDHGNASE5"/>
</dbReference>
<gene>
    <name evidence="17" type="primary">mrpA</name>
    <name evidence="17" type="ORF">SAMEA4475696_01505</name>
</gene>
<feature type="domain" description="NADH-Ubiquinone oxidoreductase (complex I) chain 5 N-terminal" evidence="13">
    <location>
        <begin position="60"/>
        <end position="107"/>
    </location>
</feature>
<dbReference type="Pfam" id="PF20501">
    <property type="entry name" value="MbhE"/>
    <property type="match status" value="1"/>
</dbReference>
<dbReference type="Pfam" id="PF13244">
    <property type="entry name" value="MbhD"/>
    <property type="match status" value="1"/>
</dbReference>
<evidence type="ECO:0000256" key="8">
    <source>
        <dbReference type="ARBA" id="ARBA00023136"/>
    </source>
</evidence>
<evidence type="ECO:0000256" key="10">
    <source>
        <dbReference type="SAM" id="MobiDB-lite"/>
    </source>
</evidence>
<feature type="transmembrane region" description="Helical" evidence="11">
    <location>
        <begin position="558"/>
        <end position="578"/>
    </location>
</feature>
<feature type="transmembrane region" description="Helical" evidence="11">
    <location>
        <begin position="363"/>
        <end position="384"/>
    </location>
</feature>
<feature type="transmembrane region" description="Helical" evidence="11">
    <location>
        <begin position="104"/>
        <end position="122"/>
    </location>
</feature>
<dbReference type="InterPro" id="IPR025383">
    <property type="entry name" value="MrpA_C/MbhD"/>
</dbReference>
<dbReference type="NCBIfam" id="NF009284">
    <property type="entry name" value="PRK12644.1"/>
    <property type="match status" value="1"/>
</dbReference>
<keyword evidence="2" id="KW-0813">Transport</keyword>
<keyword evidence="8 11" id="KW-0472">Membrane</keyword>
<keyword evidence="6 11" id="KW-1133">Transmembrane helix</keyword>
<feature type="transmembrane region" description="Helical" evidence="11">
    <location>
        <begin position="869"/>
        <end position="892"/>
    </location>
</feature>
<feature type="transmembrane region" description="Helical" evidence="11">
    <location>
        <begin position="487"/>
        <end position="512"/>
    </location>
</feature>
<feature type="transmembrane region" description="Helical" evidence="11">
    <location>
        <begin position="813"/>
        <end position="832"/>
    </location>
</feature>
<dbReference type="InterPro" id="IPR001750">
    <property type="entry name" value="ND/Mrp_TM"/>
</dbReference>
<keyword evidence="3" id="KW-0050">Antiport</keyword>
<dbReference type="PANTHER" id="PTHR43373:SF1">
    <property type="entry name" value="NA(+)_H(+) ANTIPORTER SUBUNIT A"/>
    <property type="match status" value="1"/>
</dbReference>
<feature type="transmembrane region" description="Helical" evidence="11">
    <location>
        <begin position="27"/>
        <end position="54"/>
    </location>
</feature>
<evidence type="ECO:0000256" key="6">
    <source>
        <dbReference type="ARBA" id="ARBA00022989"/>
    </source>
</evidence>
<dbReference type="Pfam" id="PF04039">
    <property type="entry name" value="MnhB"/>
    <property type="match status" value="1"/>
</dbReference>
<dbReference type="Pfam" id="PF00662">
    <property type="entry name" value="Proton_antipo_N"/>
    <property type="match status" value="1"/>
</dbReference>
<evidence type="ECO:0000259" key="12">
    <source>
        <dbReference type="Pfam" id="PF00361"/>
    </source>
</evidence>
<feature type="transmembrane region" description="Helical" evidence="11">
    <location>
        <begin position="128"/>
        <end position="145"/>
    </location>
</feature>
<feature type="domain" description="Na+/H+ antiporter MnhB subunit-related protein" evidence="14">
    <location>
        <begin position="811"/>
        <end position="933"/>
    </location>
</feature>
<feature type="transmembrane region" description="Helical" evidence="11">
    <location>
        <begin position="157"/>
        <end position="179"/>
    </location>
</feature>
<dbReference type="AlphaFoldDB" id="A0A239VKT0"/>
<evidence type="ECO:0000313" key="18">
    <source>
        <dbReference type="Proteomes" id="UP000242637"/>
    </source>
</evidence>
<feature type="transmembrane region" description="Helical" evidence="11">
    <location>
        <begin position="445"/>
        <end position="467"/>
    </location>
</feature>
<feature type="transmembrane region" description="Helical" evidence="11">
    <location>
        <begin position="266"/>
        <end position="286"/>
    </location>
</feature>
<name>A0A239VKT0_9MICO</name>
<evidence type="ECO:0000259" key="16">
    <source>
        <dbReference type="Pfam" id="PF20501"/>
    </source>
</evidence>
<feature type="region of interest" description="Disordered" evidence="10">
    <location>
        <begin position="963"/>
        <end position="985"/>
    </location>
</feature>
<proteinExistence type="predicted"/>
<dbReference type="InterPro" id="IPR046806">
    <property type="entry name" value="MrpA_C/MbhE"/>
</dbReference>
<organism evidence="17 18">
    <name type="scientific">Dermatophilus congolensis</name>
    <dbReference type="NCBI Taxonomy" id="1863"/>
    <lineage>
        <taxon>Bacteria</taxon>
        <taxon>Bacillati</taxon>
        <taxon>Actinomycetota</taxon>
        <taxon>Actinomycetes</taxon>
        <taxon>Micrococcales</taxon>
        <taxon>Dermatophilaceae</taxon>
        <taxon>Dermatophilus</taxon>
    </lineage>
</organism>
<feature type="transmembrane region" description="Helical" evidence="11">
    <location>
        <begin position="617"/>
        <end position="636"/>
    </location>
</feature>